<comment type="function">
    <text evidence="6">One of the primary rRNA binding proteins, it binds directly to 16S rRNA where it nucleates assembly of the body of the 30S subunit.</text>
</comment>
<dbReference type="HAMAP" id="MF_01306_A">
    <property type="entry name" value="Ribosomal_uS4_A"/>
    <property type="match status" value="1"/>
</dbReference>
<keyword evidence="5 6" id="KW-0687">Ribonucleoprotein</keyword>
<dbReference type="InterPro" id="IPR005710">
    <property type="entry name" value="Ribosomal_uS4_euk/arc"/>
</dbReference>
<comment type="subunit">
    <text evidence="6">Part of the 30S ribosomal subunit. Contacts protein S5. The interaction surface between S4 and S5 is involved in control of translational fidelity.</text>
</comment>
<evidence type="ECO:0000256" key="5">
    <source>
        <dbReference type="ARBA" id="ARBA00023274"/>
    </source>
</evidence>
<evidence type="ECO:0000256" key="7">
    <source>
        <dbReference type="SAM" id="MobiDB-lite"/>
    </source>
</evidence>
<dbReference type="InterPro" id="IPR022801">
    <property type="entry name" value="Ribosomal_uS4"/>
</dbReference>
<evidence type="ECO:0000256" key="3">
    <source>
        <dbReference type="ARBA" id="ARBA00022884"/>
    </source>
</evidence>
<evidence type="ECO:0000313" key="11">
    <source>
        <dbReference type="Proteomes" id="UP000070633"/>
    </source>
</evidence>
<dbReference type="SMART" id="SM00363">
    <property type="entry name" value="S4"/>
    <property type="match status" value="1"/>
</dbReference>
<sequence>MGDPKRQRKQYATPQRPWDKDRIDEESVLVGDYGLKSKKEVWRTETLLRDFRREARKLMAATGAQADKESRQLLDKLHTLGLVEEDSEIVDVLSLDIEDLLDRRLQSIVYDKDLANTPNQARQMIVHGHITIGDREVKEPGYLVPVEEEKEVAYQSSSPFAEATGIKEEGAPASAEAGEE</sequence>
<keyword evidence="4 6" id="KW-0689">Ribosomal protein</keyword>
<dbReference type="SUPFAM" id="SSF55174">
    <property type="entry name" value="Alpha-L RNA-binding motif"/>
    <property type="match status" value="1"/>
</dbReference>
<comment type="function">
    <text evidence="6">With S5 and S12 plays an important role in translational accuracy.</text>
</comment>
<evidence type="ECO:0000259" key="9">
    <source>
        <dbReference type="SMART" id="SM01390"/>
    </source>
</evidence>
<dbReference type="CDD" id="cd00165">
    <property type="entry name" value="S4"/>
    <property type="match status" value="1"/>
</dbReference>
<accession>A0ABR5TJA9</accession>
<dbReference type="GO" id="GO:0005840">
    <property type="term" value="C:ribosome"/>
    <property type="evidence" value="ECO:0007669"/>
    <property type="project" value="UniProtKB-KW"/>
</dbReference>
<feature type="compositionally biased region" description="Low complexity" evidence="7">
    <location>
        <begin position="171"/>
        <end position="180"/>
    </location>
</feature>
<proteinExistence type="inferred from homology"/>
<gene>
    <name evidence="6" type="primary">rps4</name>
    <name evidence="10" type="ORF">AKJ55_01685</name>
</gene>
<feature type="domain" description="RNA-binding S4" evidence="8">
    <location>
        <begin position="103"/>
        <end position="166"/>
    </location>
</feature>
<evidence type="ECO:0000256" key="2">
    <source>
        <dbReference type="ARBA" id="ARBA00022730"/>
    </source>
</evidence>
<dbReference type="InterPro" id="IPR036986">
    <property type="entry name" value="S4_RNA-bd_sf"/>
</dbReference>
<evidence type="ECO:0000313" key="10">
    <source>
        <dbReference type="EMBL" id="KXB07923.1"/>
    </source>
</evidence>
<comment type="caution">
    <text evidence="10">The sequence shown here is derived from an EMBL/GenBank/DDBJ whole genome shotgun (WGS) entry which is preliminary data.</text>
</comment>
<dbReference type="EMBL" id="LHYI01000042">
    <property type="protein sequence ID" value="KXB07923.1"/>
    <property type="molecule type" value="Genomic_DNA"/>
</dbReference>
<comment type="similarity">
    <text evidence="1 6">Belongs to the universal ribosomal protein uS4 family.</text>
</comment>
<dbReference type="NCBIfam" id="TIGR01018">
    <property type="entry name" value="uS4_arch"/>
    <property type="match status" value="1"/>
</dbReference>
<organism evidence="10 11">
    <name type="scientific">candidate division MSBL1 archaeon SCGC-AAA382M17</name>
    <dbReference type="NCBI Taxonomy" id="1698284"/>
    <lineage>
        <taxon>Archaea</taxon>
        <taxon>Methanobacteriati</taxon>
        <taxon>Methanobacteriota</taxon>
        <taxon>candidate division MSBL1</taxon>
    </lineage>
</organism>
<dbReference type="PANTHER" id="PTHR11831">
    <property type="entry name" value="30S 40S RIBOSOMAL PROTEIN"/>
    <property type="match status" value="1"/>
</dbReference>
<keyword evidence="3 6" id="KW-0694">RNA-binding</keyword>
<evidence type="ECO:0000256" key="6">
    <source>
        <dbReference type="HAMAP-Rule" id="MF_01306"/>
    </source>
</evidence>
<feature type="domain" description="Small ribosomal subunit protein uS4 N-terminal" evidence="9">
    <location>
        <begin position="5"/>
        <end position="102"/>
    </location>
</feature>
<evidence type="ECO:0000256" key="1">
    <source>
        <dbReference type="ARBA" id="ARBA00007465"/>
    </source>
</evidence>
<feature type="region of interest" description="Disordered" evidence="7">
    <location>
        <begin position="153"/>
        <end position="180"/>
    </location>
</feature>
<evidence type="ECO:0000256" key="4">
    <source>
        <dbReference type="ARBA" id="ARBA00022980"/>
    </source>
</evidence>
<dbReference type="Pfam" id="PF01479">
    <property type="entry name" value="S4"/>
    <property type="match status" value="1"/>
</dbReference>
<dbReference type="NCBIfam" id="NF003139">
    <property type="entry name" value="PRK04051.1"/>
    <property type="match status" value="1"/>
</dbReference>
<dbReference type="SMART" id="SM01390">
    <property type="entry name" value="Ribosomal_S4"/>
    <property type="match status" value="1"/>
</dbReference>
<evidence type="ECO:0000259" key="8">
    <source>
        <dbReference type="SMART" id="SM00363"/>
    </source>
</evidence>
<dbReference type="InterPro" id="IPR002942">
    <property type="entry name" value="S4_RNA-bd"/>
</dbReference>
<dbReference type="InterPro" id="IPR022802">
    <property type="entry name" value="Ribosomal_uS4_arc"/>
</dbReference>
<dbReference type="PANTHER" id="PTHR11831:SF5">
    <property type="entry name" value="40S RIBOSOMAL PROTEIN S9"/>
    <property type="match status" value="1"/>
</dbReference>
<reference evidence="10 11" key="1">
    <citation type="journal article" date="2016" name="Sci. Rep.">
        <title>Metabolic traits of an uncultured archaeal lineage -MSBL1- from brine pools of the Red Sea.</title>
        <authorList>
            <person name="Mwirichia R."/>
            <person name="Alam I."/>
            <person name="Rashid M."/>
            <person name="Vinu M."/>
            <person name="Ba-Alawi W."/>
            <person name="Anthony Kamau A."/>
            <person name="Kamanda Ngugi D."/>
            <person name="Goker M."/>
            <person name="Klenk H.P."/>
            <person name="Bajic V."/>
            <person name="Stingl U."/>
        </authorList>
    </citation>
    <scope>NUCLEOTIDE SEQUENCE [LARGE SCALE GENOMIC DNA]</scope>
    <source>
        <strain evidence="10">SCGC-AAA382M17</strain>
    </source>
</reference>
<dbReference type="InterPro" id="IPR001912">
    <property type="entry name" value="Ribosomal_uS4_N"/>
</dbReference>
<keyword evidence="2 6" id="KW-0699">rRNA-binding</keyword>
<keyword evidence="11" id="KW-1185">Reference proteome</keyword>
<dbReference type="Gene3D" id="3.10.290.10">
    <property type="entry name" value="RNA-binding S4 domain"/>
    <property type="match status" value="1"/>
</dbReference>
<protein>
    <recommendedName>
        <fullName evidence="6">Small ribosomal subunit protein uS4</fullName>
    </recommendedName>
</protein>
<dbReference type="Proteomes" id="UP000070633">
    <property type="component" value="Unassembled WGS sequence"/>
</dbReference>
<dbReference type="PROSITE" id="PS50889">
    <property type="entry name" value="S4"/>
    <property type="match status" value="1"/>
</dbReference>
<name>A0ABR5TJA9_9EURY</name>